<dbReference type="Proteomes" id="UP000093080">
    <property type="component" value="Unassembled WGS sequence"/>
</dbReference>
<proteinExistence type="predicted"/>
<keyword evidence="1" id="KW-1133">Transmembrane helix</keyword>
<keyword evidence="1" id="KW-0472">Membrane</keyword>
<dbReference type="InterPro" id="IPR027383">
    <property type="entry name" value="Znf_put"/>
</dbReference>
<dbReference type="InterPro" id="IPR041916">
    <property type="entry name" value="Anti_sigma_zinc_sf"/>
</dbReference>
<dbReference type="Pfam" id="PF13490">
    <property type="entry name" value="zf-HC2"/>
    <property type="match status" value="1"/>
</dbReference>
<gene>
    <name evidence="3" type="ORF">DBT_2397</name>
</gene>
<dbReference type="OrthoDB" id="6194834at2"/>
<evidence type="ECO:0000313" key="4">
    <source>
        <dbReference type="Proteomes" id="UP000093080"/>
    </source>
</evidence>
<evidence type="ECO:0000259" key="2">
    <source>
        <dbReference type="Pfam" id="PF13490"/>
    </source>
</evidence>
<organism evidence="3 4">
    <name type="scientific">Dissulfuribacter thermophilus</name>
    <dbReference type="NCBI Taxonomy" id="1156395"/>
    <lineage>
        <taxon>Bacteria</taxon>
        <taxon>Pseudomonadati</taxon>
        <taxon>Thermodesulfobacteriota</taxon>
        <taxon>Dissulfuribacteria</taxon>
        <taxon>Dissulfuribacterales</taxon>
        <taxon>Dissulfuribacteraceae</taxon>
        <taxon>Dissulfuribacter</taxon>
    </lineage>
</organism>
<dbReference type="AlphaFoldDB" id="A0A1B9F2N9"/>
<feature type="domain" description="Putative zinc-finger" evidence="2">
    <location>
        <begin position="5"/>
        <end position="39"/>
    </location>
</feature>
<sequence>MIEKCRGMAEKISALQDGELSAEERVTVEEHLQVCERCRQLLQDYQEVMSLTGEALGLDENPQVDWDAMWKEIEAAGLPGSSPWKRFLRLFRSRSSWLQAGVAAAAAAAAAAAFFALWLPGRDAPLPGSMVESVASATGQVMMLQTHDGQPIIWILPESARDRS</sequence>
<dbReference type="STRING" id="1156395.DBT_2397"/>
<accession>A0A1B9F2N9</accession>
<dbReference type="EMBL" id="MAGO01000017">
    <property type="protein sequence ID" value="OCC14192.1"/>
    <property type="molecule type" value="Genomic_DNA"/>
</dbReference>
<evidence type="ECO:0000313" key="3">
    <source>
        <dbReference type="EMBL" id="OCC14192.1"/>
    </source>
</evidence>
<reference evidence="3 4" key="1">
    <citation type="submission" date="2016-06" db="EMBL/GenBank/DDBJ databases">
        <title>Respiratory ammonification of nitrate coupled to the oxidation of elemental sulfur in deep-sea autotrophic thermophilic bacteria.</title>
        <authorList>
            <person name="Slobodkina G.B."/>
            <person name="Mardanov A.V."/>
            <person name="Ravin N.V."/>
            <person name="Frolova A.A."/>
            <person name="Viryasiv M.B."/>
            <person name="Chernyh N.A."/>
            <person name="Bonch-Osmolovskaya E.A."/>
            <person name="Slobodkin A.I."/>
        </authorList>
    </citation>
    <scope>NUCLEOTIDE SEQUENCE [LARGE SCALE GENOMIC DNA]</scope>
    <source>
        <strain evidence="3 4">S69</strain>
    </source>
</reference>
<keyword evidence="1" id="KW-0812">Transmembrane</keyword>
<name>A0A1B9F2N9_9BACT</name>
<evidence type="ECO:0000256" key="1">
    <source>
        <dbReference type="SAM" id="Phobius"/>
    </source>
</evidence>
<keyword evidence="4" id="KW-1185">Reference proteome</keyword>
<protein>
    <recommendedName>
        <fullName evidence="2">Putative zinc-finger domain-containing protein</fullName>
    </recommendedName>
</protein>
<feature type="transmembrane region" description="Helical" evidence="1">
    <location>
        <begin position="96"/>
        <end position="119"/>
    </location>
</feature>
<comment type="caution">
    <text evidence="3">The sequence shown here is derived from an EMBL/GenBank/DDBJ whole genome shotgun (WGS) entry which is preliminary data.</text>
</comment>
<dbReference type="Gene3D" id="1.10.10.1320">
    <property type="entry name" value="Anti-sigma factor, zinc-finger domain"/>
    <property type="match status" value="1"/>
</dbReference>